<evidence type="ECO:0008006" key="3">
    <source>
        <dbReference type="Google" id="ProtNLM"/>
    </source>
</evidence>
<proteinExistence type="predicted"/>
<gene>
    <name evidence="1" type="ORF">E2636_15785</name>
</gene>
<keyword evidence="2" id="KW-1185">Reference proteome</keyword>
<dbReference type="RefSeq" id="WP_134211065.1">
    <property type="nucleotide sequence ID" value="NZ_CP038015.1"/>
</dbReference>
<dbReference type="KEGG" id="panc:E2636_15785"/>
<sequence length="251" mass="28731">MYYLSEYQTFTSVKEMDLHVQQHINAHYNELIQTDRDVLSLISRYCCKFPGASHLKVETIMKALSKSDATIRRAIRKLAKLKIIEKISFIRRVSKGYGANILRILPFEDKSTMNTRSVAESITPVSNPATQLEKQTSLSINLIQDTYDTEDAIKKGLITKLPERIGHILGAFFDMNTMYKVYGIMLRAKAKIDRSITFEEYEEEYINAILSVVNAYKRGKVKNIYGVLYAAISSATKRLYVTALFNDAMDR</sequence>
<reference evidence="1 2" key="1">
    <citation type="submission" date="2019-03" db="EMBL/GenBank/DDBJ databases">
        <title>Complete genome sequence of Paenisporosarcina antarctica CGMCC 1.6503T.</title>
        <authorList>
            <person name="Rong J.-C."/>
            <person name="Chi N.-Y."/>
            <person name="Zhang Q.-F."/>
        </authorList>
    </citation>
    <scope>NUCLEOTIDE SEQUENCE [LARGE SCALE GENOMIC DNA]</scope>
    <source>
        <strain evidence="1 2">CGMCC 1.6503</strain>
    </source>
</reference>
<evidence type="ECO:0000313" key="2">
    <source>
        <dbReference type="Proteomes" id="UP000294292"/>
    </source>
</evidence>
<dbReference type="OrthoDB" id="2708249at2"/>
<dbReference type="Proteomes" id="UP000294292">
    <property type="component" value="Chromosome"/>
</dbReference>
<organism evidence="1 2">
    <name type="scientific">Paenisporosarcina antarctica</name>
    <dbReference type="NCBI Taxonomy" id="417367"/>
    <lineage>
        <taxon>Bacteria</taxon>
        <taxon>Bacillati</taxon>
        <taxon>Bacillota</taxon>
        <taxon>Bacilli</taxon>
        <taxon>Bacillales</taxon>
        <taxon>Caryophanaceae</taxon>
        <taxon>Paenisporosarcina</taxon>
    </lineage>
</organism>
<evidence type="ECO:0000313" key="1">
    <source>
        <dbReference type="EMBL" id="QBP42517.1"/>
    </source>
</evidence>
<dbReference type="AlphaFoldDB" id="A0A4P7A154"/>
<name>A0A4P7A154_9BACL</name>
<accession>A0A4P7A154</accession>
<protein>
    <recommendedName>
        <fullName evidence="3">Helix-turn-helix domain-containing protein</fullName>
    </recommendedName>
</protein>
<dbReference type="EMBL" id="CP038015">
    <property type="protein sequence ID" value="QBP42517.1"/>
    <property type="molecule type" value="Genomic_DNA"/>
</dbReference>